<dbReference type="PROSITE" id="PS00166">
    <property type="entry name" value="ENOYL_COA_HYDRATASE"/>
    <property type="match status" value="1"/>
</dbReference>
<dbReference type="CDD" id="cd06558">
    <property type="entry name" value="crotonase-like"/>
    <property type="match status" value="1"/>
</dbReference>
<reference evidence="4" key="1">
    <citation type="submission" date="2017-06" db="EMBL/GenBank/DDBJ databases">
        <authorList>
            <person name="Varghese N."/>
            <person name="Submissions S."/>
        </authorList>
    </citation>
    <scope>NUCLEOTIDE SEQUENCE [LARGE SCALE GENOMIC DNA]</scope>
    <source>
        <strain evidence="4">DSM 44485</strain>
    </source>
</reference>
<dbReference type="PANTHER" id="PTHR43459:SF1">
    <property type="entry name" value="EG:BACN32G11.4 PROTEIN"/>
    <property type="match status" value="1"/>
</dbReference>
<accession>A0A239C2P3</accession>
<dbReference type="InterPro" id="IPR018376">
    <property type="entry name" value="Enoyl-CoA_hyd/isom_CS"/>
</dbReference>
<dbReference type="Pfam" id="PF00378">
    <property type="entry name" value="ECH_1"/>
    <property type="match status" value="1"/>
</dbReference>
<dbReference type="Gene3D" id="3.90.226.10">
    <property type="entry name" value="2-enoyl-CoA Hydratase, Chain A, domain 1"/>
    <property type="match status" value="1"/>
</dbReference>
<sequence length="254" mass="26289">MSVDVDRDRGLVRIVLNSPERRNALTCEEFERLGAELTRIARTPSDRAVLLTGAGSAFCAGAQLAEAVPEEPTLAIMGRINEAARALHRLPQPIVAAVNGPAYGAGMSIALGCDIVLAADSATFCQVFVKRGLVPDFGSSWLLPRIVGRQAAKRLVLTGEPVGAAEALALGIAAQVVPAGDLPGTAESLARSLADGPPIAQRLAKRLLDASSTNGFDDQLDAEAAGAAVASASEDVAEAFAAFAARRPPVFRGR</sequence>
<evidence type="ECO:0000256" key="1">
    <source>
        <dbReference type="ARBA" id="ARBA00005254"/>
    </source>
</evidence>
<keyword evidence="4" id="KW-1185">Reference proteome</keyword>
<name>A0A239C2P3_9ACTN</name>
<gene>
    <name evidence="3" type="ORF">SAMN06265355_111213</name>
</gene>
<dbReference type="RefSeq" id="WP_089314710.1">
    <property type="nucleotide sequence ID" value="NZ_FZNP01000011.1"/>
</dbReference>
<proteinExistence type="inferred from homology"/>
<dbReference type="InterPro" id="IPR001753">
    <property type="entry name" value="Enoyl-CoA_hydra/iso"/>
</dbReference>
<dbReference type="OrthoDB" id="9777711at2"/>
<evidence type="ECO:0000313" key="4">
    <source>
        <dbReference type="Proteomes" id="UP000198420"/>
    </source>
</evidence>
<keyword evidence="3" id="KW-0413">Isomerase</keyword>
<organism evidence="3 4">
    <name type="scientific">Actinomadura mexicana</name>
    <dbReference type="NCBI Taxonomy" id="134959"/>
    <lineage>
        <taxon>Bacteria</taxon>
        <taxon>Bacillati</taxon>
        <taxon>Actinomycetota</taxon>
        <taxon>Actinomycetes</taxon>
        <taxon>Streptosporangiales</taxon>
        <taxon>Thermomonosporaceae</taxon>
        <taxon>Actinomadura</taxon>
    </lineage>
</organism>
<protein>
    <submittedName>
        <fullName evidence="3">2-(1,2-epoxy-1,2-dihydrophenyl)acetyl-CoA isomerase</fullName>
    </submittedName>
</protein>
<dbReference type="Proteomes" id="UP000198420">
    <property type="component" value="Unassembled WGS sequence"/>
</dbReference>
<dbReference type="Gene3D" id="1.10.12.10">
    <property type="entry name" value="Lyase 2-enoyl-coa Hydratase, Chain A, domain 2"/>
    <property type="match status" value="1"/>
</dbReference>
<evidence type="ECO:0000256" key="2">
    <source>
        <dbReference type="RuleBase" id="RU003707"/>
    </source>
</evidence>
<dbReference type="PANTHER" id="PTHR43459">
    <property type="entry name" value="ENOYL-COA HYDRATASE"/>
    <property type="match status" value="1"/>
</dbReference>
<dbReference type="InterPro" id="IPR029045">
    <property type="entry name" value="ClpP/crotonase-like_dom_sf"/>
</dbReference>
<evidence type="ECO:0000313" key="3">
    <source>
        <dbReference type="EMBL" id="SNS13684.1"/>
    </source>
</evidence>
<dbReference type="EMBL" id="FZNP01000011">
    <property type="protein sequence ID" value="SNS13684.1"/>
    <property type="molecule type" value="Genomic_DNA"/>
</dbReference>
<comment type="similarity">
    <text evidence="1 2">Belongs to the enoyl-CoA hydratase/isomerase family.</text>
</comment>
<dbReference type="SUPFAM" id="SSF52096">
    <property type="entry name" value="ClpP/crotonase"/>
    <property type="match status" value="1"/>
</dbReference>
<dbReference type="AlphaFoldDB" id="A0A239C2P3"/>
<dbReference type="GO" id="GO:0016853">
    <property type="term" value="F:isomerase activity"/>
    <property type="evidence" value="ECO:0007669"/>
    <property type="project" value="UniProtKB-KW"/>
</dbReference>
<dbReference type="InterPro" id="IPR014748">
    <property type="entry name" value="Enoyl-CoA_hydra_C"/>
</dbReference>